<protein>
    <submittedName>
        <fullName evidence="1">Uncharacterized protein</fullName>
    </submittedName>
</protein>
<name>A0A0C9UF27_SPHS4</name>
<proteinExistence type="predicted"/>
<keyword evidence="2" id="KW-1185">Reference proteome</keyword>
<accession>A0A0C9UF27</accession>
<dbReference type="EMBL" id="KN837329">
    <property type="protein sequence ID" value="KIJ27622.1"/>
    <property type="molecule type" value="Genomic_DNA"/>
</dbReference>
<dbReference type="Proteomes" id="UP000054279">
    <property type="component" value="Unassembled WGS sequence"/>
</dbReference>
<gene>
    <name evidence="1" type="ORF">M422DRAFT_271169</name>
</gene>
<dbReference type="AlphaFoldDB" id="A0A0C9UF27"/>
<reference evidence="1 2" key="1">
    <citation type="submission" date="2014-06" db="EMBL/GenBank/DDBJ databases">
        <title>Evolutionary Origins and Diversification of the Mycorrhizal Mutualists.</title>
        <authorList>
            <consortium name="DOE Joint Genome Institute"/>
            <consortium name="Mycorrhizal Genomics Consortium"/>
            <person name="Kohler A."/>
            <person name="Kuo A."/>
            <person name="Nagy L.G."/>
            <person name="Floudas D."/>
            <person name="Copeland A."/>
            <person name="Barry K.W."/>
            <person name="Cichocki N."/>
            <person name="Veneault-Fourrey C."/>
            <person name="LaButti K."/>
            <person name="Lindquist E.A."/>
            <person name="Lipzen A."/>
            <person name="Lundell T."/>
            <person name="Morin E."/>
            <person name="Murat C."/>
            <person name="Riley R."/>
            <person name="Ohm R."/>
            <person name="Sun H."/>
            <person name="Tunlid A."/>
            <person name="Henrissat B."/>
            <person name="Grigoriev I.V."/>
            <person name="Hibbett D.S."/>
            <person name="Martin F."/>
        </authorList>
    </citation>
    <scope>NUCLEOTIDE SEQUENCE [LARGE SCALE GENOMIC DNA]</scope>
    <source>
        <strain evidence="1 2">SS14</strain>
    </source>
</reference>
<dbReference type="OrthoDB" id="10039611at2759"/>
<organism evidence="1 2">
    <name type="scientific">Sphaerobolus stellatus (strain SS14)</name>
    <dbReference type="NCBI Taxonomy" id="990650"/>
    <lineage>
        <taxon>Eukaryota</taxon>
        <taxon>Fungi</taxon>
        <taxon>Dikarya</taxon>
        <taxon>Basidiomycota</taxon>
        <taxon>Agaricomycotina</taxon>
        <taxon>Agaricomycetes</taxon>
        <taxon>Phallomycetidae</taxon>
        <taxon>Geastrales</taxon>
        <taxon>Sphaerobolaceae</taxon>
        <taxon>Sphaerobolus</taxon>
    </lineage>
</organism>
<evidence type="ECO:0000313" key="1">
    <source>
        <dbReference type="EMBL" id="KIJ27622.1"/>
    </source>
</evidence>
<dbReference type="HOGENOM" id="CLU_005726_7_1_1"/>
<evidence type="ECO:0000313" key="2">
    <source>
        <dbReference type="Proteomes" id="UP000054279"/>
    </source>
</evidence>
<sequence>MVSDFCLPDLGWLKSKDGKEEVHIIFKAGKNREGYFGNDDLFKQTRHAIKLFEDNFNGTTITAFAFDNATTHQK</sequence>